<evidence type="ECO:0000259" key="9">
    <source>
        <dbReference type="Pfam" id="PF13089"/>
    </source>
</evidence>
<dbReference type="NCBIfam" id="TIGR03705">
    <property type="entry name" value="poly_P_kin"/>
    <property type="match status" value="1"/>
</dbReference>
<dbReference type="NCBIfam" id="NF003922">
    <property type="entry name" value="PRK05443.2-3"/>
    <property type="match status" value="1"/>
</dbReference>
<dbReference type="Pfam" id="PF13090">
    <property type="entry name" value="PP_kinase_C"/>
    <property type="match status" value="1"/>
</dbReference>
<evidence type="ECO:0000259" key="11">
    <source>
        <dbReference type="Pfam" id="PF17941"/>
    </source>
</evidence>
<dbReference type="PIRSF" id="PIRSF015589">
    <property type="entry name" value="PP_kinase"/>
    <property type="match status" value="1"/>
</dbReference>
<feature type="domain" description="Polyphosphate kinase middle" evidence="8">
    <location>
        <begin position="129"/>
        <end position="306"/>
    </location>
</feature>
<dbReference type="InterPro" id="IPR025200">
    <property type="entry name" value="PPK_C_dom2"/>
</dbReference>
<feature type="binding site" evidence="6">
    <location>
        <position position="567"/>
    </location>
    <ligand>
        <name>ATP</name>
        <dbReference type="ChEBI" id="CHEBI:30616"/>
    </ligand>
</feature>
<dbReference type="HAMAP" id="MF_00347">
    <property type="entry name" value="Polyphosphate_kinase"/>
    <property type="match status" value="1"/>
</dbReference>
<dbReference type="NCBIfam" id="NF003917">
    <property type="entry name" value="PRK05443.1-1"/>
    <property type="match status" value="1"/>
</dbReference>
<comment type="cofactor">
    <cofactor evidence="6">
        <name>Mg(2+)</name>
        <dbReference type="ChEBI" id="CHEBI:18420"/>
    </cofactor>
</comment>
<evidence type="ECO:0000256" key="2">
    <source>
        <dbReference type="ARBA" id="ARBA00022679"/>
    </source>
</evidence>
<dbReference type="Gene3D" id="3.30.870.10">
    <property type="entry name" value="Endonuclease Chain A"/>
    <property type="match status" value="2"/>
</dbReference>
<organism evidence="12 13">
    <name type="scientific">Pilimelia columellifera subsp. columellifera</name>
    <dbReference type="NCBI Taxonomy" id="706583"/>
    <lineage>
        <taxon>Bacteria</taxon>
        <taxon>Bacillati</taxon>
        <taxon>Actinomycetota</taxon>
        <taxon>Actinomycetes</taxon>
        <taxon>Micromonosporales</taxon>
        <taxon>Micromonosporaceae</taxon>
        <taxon>Pilimelia</taxon>
    </lineage>
</organism>
<evidence type="ECO:0000256" key="3">
    <source>
        <dbReference type="ARBA" id="ARBA00022741"/>
    </source>
</evidence>
<proteinExistence type="inferred from homology"/>
<keyword evidence="5 6" id="KW-0067">ATP-binding</keyword>
<gene>
    <name evidence="6" type="primary">ppk</name>
    <name evidence="12" type="ORF">GCM10010201_07730</name>
</gene>
<keyword evidence="2 6" id="KW-0808">Transferase</keyword>
<accession>A0ABP6AI16</accession>
<comment type="catalytic activity">
    <reaction evidence="6 7">
        <text>[phosphate](n) + ATP = [phosphate](n+1) + ADP</text>
        <dbReference type="Rhea" id="RHEA:19573"/>
        <dbReference type="Rhea" id="RHEA-COMP:9859"/>
        <dbReference type="Rhea" id="RHEA-COMP:14280"/>
        <dbReference type="ChEBI" id="CHEBI:16838"/>
        <dbReference type="ChEBI" id="CHEBI:30616"/>
        <dbReference type="ChEBI" id="CHEBI:456216"/>
        <dbReference type="EC" id="2.7.4.1"/>
    </reaction>
</comment>
<dbReference type="NCBIfam" id="NF003921">
    <property type="entry name" value="PRK05443.2-2"/>
    <property type="match status" value="1"/>
</dbReference>
<dbReference type="InterPro" id="IPR041108">
    <property type="entry name" value="PP_kinase_C_1"/>
</dbReference>
<dbReference type="CDD" id="cd09165">
    <property type="entry name" value="PLDc_PaPPK1_C1_like"/>
    <property type="match status" value="1"/>
</dbReference>
<protein>
    <recommendedName>
        <fullName evidence="6 7">Polyphosphate kinase</fullName>
        <ecNumber evidence="6 7">2.7.4.1</ecNumber>
    </recommendedName>
    <alternativeName>
        <fullName evidence="6">ATP-polyphosphate phosphotransferase</fullName>
    </alternativeName>
    <alternativeName>
        <fullName evidence="6">Polyphosphoric acid kinase</fullName>
    </alternativeName>
</protein>
<dbReference type="SUPFAM" id="SSF56024">
    <property type="entry name" value="Phospholipase D/nuclease"/>
    <property type="match status" value="2"/>
</dbReference>
<feature type="binding site" evidence="6">
    <location>
        <position position="595"/>
    </location>
    <ligand>
        <name>ATP</name>
        <dbReference type="ChEBI" id="CHEBI:30616"/>
    </ligand>
</feature>
<name>A0ABP6AI16_9ACTN</name>
<dbReference type="EMBL" id="BAAARY010000002">
    <property type="protein sequence ID" value="GAA2514210.1"/>
    <property type="molecule type" value="Genomic_DNA"/>
</dbReference>
<comment type="caution">
    <text evidence="12">The sequence shown here is derived from an EMBL/GenBank/DDBJ whole genome shotgun (WGS) entry which is preliminary data.</text>
</comment>
<evidence type="ECO:0000313" key="13">
    <source>
        <dbReference type="Proteomes" id="UP001499978"/>
    </source>
</evidence>
<feature type="domain" description="Polyphosphate kinase C-terminal" evidence="11">
    <location>
        <begin position="336"/>
        <end position="502"/>
    </location>
</feature>
<feature type="domain" description="Polyphosphate kinase C-terminal" evidence="10">
    <location>
        <begin position="509"/>
        <end position="667"/>
    </location>
</feature>
<dbReference type="PANTHER" id="PTHR30218">
    <property type="entry name" value="POLYPHOSPHATE KINASE"/>
    <property type="match status" value="1"/>
</dbReference>
<reference evidence="13" key="1">
    <citation type="journal article" date="2019" name="Int. J. Syst. Evol. Microbiol.">
        <title>The Global Catalogue of Microorganisms (GCM) 10K type strain sequencing project: providing services to taxonomists for standard genome sequencing and annotation.</title>
        <authorList>
            <consortium name="The Broad Institute Genomics Platform"/>
            <consortium name="The Broad Institute Genome Sequencing Center for Infectious Disease"/>
            <person name="Wu L."/>
            <person name="Ma J."/>
        </authorList>
    </citation>
    <scope>NUCLEOTIDE SEQUENCE [LARGE SCALE GENOMIC DNA]</scope>
    <source>
        <strain evidence="13">JCM 3367</strain>
    </source>
</reference>
<dbReference type="Proteomes" id="UP001499978">
    <property type="component" value="Unassembled WGS sequence"/>
</dbReference>
<feature type="binding site" evidence="6">
    <location>
        <position position="381"/>
    </location>
    <ligand>
        <name>Mg(2+)</name>
        <dbReference type="ChEBI" id="CHEBI:18420"/>
    </ligand>
</feature>
<sequence length="685" mass="76852">MTPPVDVELPPDRFLNRELSWLDFNARVLALAEDPATPLLERAKFLAIFAGNLDEFFMVRIAGLKRRLQAGLPVRSGDRAPVRTQLRLVAERTAELVERHARCFGDDVAPKLTDQDVHLVRWADLTDDERRGLRGYFREKVFPVLTPLAVDPGHPFPYISSRSLNLAVTIRDPDGGTELFARVKVPNNVPRLVPVSRESGDWFLLLEELIGNHLDELFAGMEVIEHHLFRVTRNADFEVVEDRDEDLLQALERELAQRKFGPPVRLEVAADVSDHVLDLLARELDMDAHDILRVPGVIDLSCLWQLYSGVDRPELKDPAFVPATHPRLVDGETPRSVFATLREGDILVHHPYHSFNTSVQRFVEQAAADPDVLAIKQTLYRTSGDSPIVDALVDAAEAGKQVVVLVEIKARFDEVANIGWARKLERAGCHVVYGLVGLKTHCKTALVVRAEGGQLRRYCHIGTGNYHPKTARLYEDFGMLTADPEVGADLTELFNLLTGYSRQRSYRRLLVAPYGIRRGLMERIEREIEHGEDGLVQMKVNALVDEDLIDALYRASRAGVRVDLIIRGMCSLRPGVPGLSDNIRVVSVLGRFLEHSRVFRFGNNGDTEIWIGSADLMHRNLDRRVEALVRVTDLTASRELDRVLALAMSDETAAFDLAGDGSWTRRVGSPEAPLRDLQDVLLIKG</sequence>
<feature type="binding site" evidence="6">
    <location>
        <position position="411"/>
    </location>
    <ligand>
        <name>Mg(2+)</name>
        <dbReference type="ChEBI" id="CHEBI:18420"/>
    </ligand>
</feature>
<comment type="function">
    <text evidence="6 7">Catalyzes the reversible transfer of the terminal phosphate of ATP to form a long-chain polyphosphate (polyP).</text>
</comment>
<keyword evidence="6" id="KW-0460">Magnesium</keyword>
<evidence type="ECO:0000256" key="5">
    <source>
        <dbReference type="ARBA" id="ARBA00022840"/>
    </source>
</evidence>
<keyword evidence="4 6" id="KW-0418">Kinase</keyword>
<comment type="similarity">
    <text evidence="6 7">Belongs to the polyphosphate kinase 1 (PPK1) family.</text>
</comment>
<dbReference type="InterPro" id="IPR003414">
    <property type="entry name" value="PP_kinase"/>
</dbReference>
<dbReference type="GO" id="GO:0016301">
    <property type="term" value="F:kinase activity"/>
    <property type="evidence" value="ECO:0007669"/>
    <property type="project" value="UniProtKB-KW"/>
</dbReference>
<keyword evidence="1 6" id="KW-0597">Phosphoprotein</keyword>
<comment type="PTM">
    <text evidence="6 7">An intermediate of this reaction is the autophosphorylated ppk in which a phosphate is covalently linked to a histidine residue through a N-P bond.</text>
</comment>
<dbReference type="SUPFAM" id="SSF140356">
    <property type="entry name" value="PPK N-terminal domain-like"/>
    <property type="match status" value="1"/>
</dbReference>
<dbReference type="EC" id="2.7.4.1" evidence="6 7"/>
<keyword evidence="3 6" id="KW-0547">Nucleotide-binding</keyword>
<feature type="binding site" evidence="6">
    <location>
        <position position="474"/>
    </location>
    <ligand>
        <name>ATP</name>
        <dbReference type="ChEBI" id="CHEBI:30616"/>
    </ligand>
</feature>
<dbReference type="CDD" id="cd09168">
    <property type="entry name" value="PLDc_PaPPK1_C2_like"/>
    <property type="match status" value="1"/>
</dbReference>
<dbReference type="InterPro" id="IPR036832">
    <property type="entry name" value="PPK_N_dom_sf"/>
</dbReference>
<evidence type="ECO:0000256" key="7">
    <source>
        <dbReference type="RuleBase" id="RU003800"/>
    </source>
</evidence>
<keyword evidence="6" id="KW-0479">Metal-binding</keyword>
<evidence type="ECO:0000313" key="12">
    <source>
        <dbReference type="EMBL" id="GAA2514210.1"/>
    </source>
</evidence>
<dbReference type="InterPro" id="IPR025198">
    <property type="entry name" value="PPK_N_dom"/>
</dbReference>
<feature type="binding site" evidence="6">
    <location>
        <position position="52"/>
    </location>
    <ligand>
        <name>ATP</name>
        <dbReference type="ChEBI" id="CHEBI:30616"/>
    </ligand>
</feature>
<dbReference type="PANTHER" id="PTHR30218:SF0">
    <property type="entry name" value="POLYPHOSPHATE KINASE"/>
    <property type="match status" value="1"/>
</dbReference>
<feature type="active site" description="Phosphohistidine intermediate" evidence="6">
    <location>
        <position position="441"/>
    </location>
</feature>
<dbReference type="InterPro" id="IPR036830">
    <property type="entry name" value="PP_kinase_middle_dom_sf"/>
</dbReference>
<evidence type="ECO:0000256" key="1">
    <source>
        <dbReference type="ARBA" id="ARBA00022553"/>
    </source>
</evidence>
<dbReference type="SUPFAM" id="SSF143724">
    <property type="entry name" value="PHP14-like"/>
    <property type="match status" value="1"/>
</dbReference>
<dbReference type="Gene3D" id="1.20.58.310">
    <property type="entry name" value="Polyphosphate kinase N-terminal domain"/>
    <property type="match status" value="1"/>
</dbReference>
<dbReference type="Pfam" id="PF13089">
    <property type="entry name" value="PP_kinase_N"/>
    <property type="match status" value="1"/>
</dbReference>
<evidence type="ECO:0000256" key="6">
    <source>
        <dbReference type="HAMAP-Rule" id="MF_00347"/>
    </source>
</evidence>
<evidence type="ECO:0000259" key="8">
    <source>
        <dbReference type="Pfam" id="PF02503"/>
    </source>
</evidence>
<keyword evidence="13" id="KW-1185">Reference proteome</keyword>
<dbReference type="InterPro" id="IPR024953">
    <property type="entry name" value="PP_kinase_middle"/>
</dbReference>
<evidence type="ECO:0000259" key="10">
    <source>
        <dbReference type="Pfam" id="PF13090"/>
    </source>
</evidence>
<dbReference type="NCBIfam" id="NF003918">
    <property type="entry name" value="PRK05443.1-2"/>
    <property type="match status" value="1"/>
</dbReference>
<dbReference type="Pfam" id="PF17941">
    <property type="entry name" value="PP_kinase_C_1"/>
    <property type="match status" value="1"/>
</dbReference>
<dbReference type="Pfam" id="PF02503">
    <property type="entry name" value="PP_kinase"/>
    <property type="match status" value="1"/>
</dbReference>
<feature type="domain" description="Polyphosphate kinase N-terminal" evidence="9">
    <location>
        <begin position="14"/>
        <end position="120"/>
    </location>
</feature>
<evidence type="ECO:0000256" key="4">
    <source>
        <dbReference type="ARBA" id="ARBA00022777"/>
    </source>
</evidence>
<dbReference type="Gene3D" id="3.30.1840.10">
    <property type="entry name" value="Polyphosphate kinase middle domain"/>
    <property type="match status" value="1"/>
</dbReference>